<feature type="domain" description="RING-type" evidence="15">
    <location>
        <begin position="192"/>
        <end position="454"/>
    </location>
</feature>
<comment type="caution">
    <text evidence="16">The sequence shown here is derived from an EMBL/GenBank/DDBJ whole genome shotgun (WGS) entry which is preliminary data.</text>
</comment>
<feature type="compositionally biased region" description="Low complexity" evidence="12">
    <location>
        <begin position="528"/>
        <end position="556"/>
    </location>
</feature>
<dbReference type="SMART" id="SM00647">
    <property type="entry name" value="IBR"/>
    <property type="match status" value="2"/>
</dbReference>
<dbReference type="InterPro" id="IPR054694">
    <property type="entry name" value="Parkin-like_IBR"/>
</dbReference>
<evidence type="ECO:0000256" key="8">
    <source>
        <dbReference type="ARBA" id="ARBA00022786"/>
    </source>
</evidence>
<evidence type="ECO:0000313" key="17">
    <source>
        <dbReference type="Proteomes" id="UP000308671"/>
    </source>
</evidence>
<keyword evidence="7 11" id="KW-0863">Zinc-finger</keyword>
<comment type="catalytic activity">
    <reaction evidence="1">
        <text>[E2 ubiquitin-conjugating enzyme]-S-ubiquitinyl-L-cysteine + [acceptor protein]-L-lysine = [E2 ubiquitin-conjugating enzyme]-L-cysteine + [acceptor protein]-N(6)-ubiquitinyl-L-lysine.</text>
        <dbReference type="EC" id="2.3.2.31"/>
    </reaction>
</comment>
<evidence type="ECO:0000256" key="12">
    <source>
        <dbReference type="SAM" id="MobiDB-lite"/>
    </source>
</evidence>
<dbReference type="Pfam" id="PF05773">
    <property type="entry name" value="RWD"/>
    <property type="match status" value="1"/>
</dbReference>
<dbReference type="EC" id="2.3.2.31" evidence="3"/>
<evidence type="ECO:0000256" key="9">
    <source>
        <dbReference type="ARBA" id="ARBA00022833"/>
    </source>
</evidence>
<protein>
    <recommendedName>
        <fullName evidence="3">RBR-type E3 ubiquitin transferase</fullName>
        <ecNumber evidence="3">2.3.2.31</ecNumber>
    </recommendedName>
</protein>
<feature type="domain" description="RWD" evidence="14">
    <location>
        <begin position="7"/>
        <end position="157"/>
    </location>
</feature>
<evidence type="ECO:0000259" key="13">
    <source>
        <dbReference type="PROSITE" id="PS50089"/>
    </source>
</evidence>
<evidence type="ECO:0000256" key="4">
    <source>
        <dbReference type="ARBA" id="ARBA00022679"/>
    </source>
</evidence>
<dbReference type="InterPro" id="IPR017907">
    <property type="entry name" value="Znf_RING_CS"/>
</dbReference>
<dbReference type="InterPro" id="IPR006575">
    <property type="entry name" value="RWD_dom"/>
</dbReference>
<evidence type="ECO:0000259" key="15">
    <source>
        <dbReference type="PROSITE" id="PS51873"/>
    </source>
</evidence>
<dbReference type="InterPro" id="IPR002867">
    <property type="entry name" value="IBR_dom"/>
</dbReference>
<keyword evidence="4" id="KW-0808">Transferase</keyword>
<dbReference type="SUPFAM" id="SSF54495">
    <property type="entry name" value="UBC-like"/>
    <property type="match status" value="1"/>
</dbReference>
<sequence length="641" mass="71943">MEDQRAEEFECVAAIFPEIEFDSGNKFRASIELSVKPGNPVTVSFPTSSDGVLNFPTPPLSASSDNAEGNATNDTLANNTESHEITYLPSLQLHITLPEGYPKTEPPKFELSTTPAWLPRTRLDELEADGVRMWEEMGHDLVVFAYIDSLQQGAENAFGYGEEDKMLEIPQDDKIALLDFDIKSIQEAFDKGTYDCGICLDPKKGSACHKMIDCGHVFCIECLQDFYNNAIKEGDLISVRCLAPNCAKERAEKSTKKSRKSKTQLSPSELLQIPLEHDVVTRFVKLKHKAQLESDKNTVYCPRAWCNGAARSKKYRKPEGLEDDESSDDESETEMKGKGKGFVAGADLIAICEDCSYAFCSRCLQGWHGEFKACTPKREKEELSEEEKASLEYMQLHTTPCPTCAAPVQKTHGCNHMICFRCNSHFCYLCSAWLEPANPYKHFNQETTGCYQRLWELEAGDGDDVGRGFGGGVQEAIIEVPREEEIEEPEVEEPEQQVQEPDEEIEQGERQEVERQAPLVLRLNQPRQIAQPAPAVPDAPQARRGQQNRGNRQNQGRGNGAPRGRAGGMNRPEIPRQGAGRGWGRGRGRDDIIADVQDQDQHAANQAWVQRFVRMALNDEEDQLEWDDDEENHAAWEIPVR</sequence>
<feature type="region of interest" description="Disordered" evidence="12">
    <location>
        <begin position="317"/>
        <end position="337"/>
    </location>
</feature>
<dbReference type="InterPro" id="IPR047548">
    <property type="entry name" value="Rcat_RBR_RNF14"/>
</dbReference>
<dbReference type="CDD" id="cd23820">
    <property type="entry name" value="RWD_RNF14"/>
    <property type="match status" value="1"/>
</dbReference>
<dbReference type="OrthoDB" id="1431934at2759"/>
<accession>A0A4S8QNC4</accession>
<dbReference type="InterPro" id="IPR013083">
    <property type="entry name" value="Znf_RING/FYVE/PHD"/>
</dbReference>
<dbReference type="PANTHER" id="PTHR11685">
    <property type="entry name" value="RBR FAMILY RING FINGER AND IBR DOMAIN-CONTAINING"/>
    <property type="match status" value="1"/>
</dbReference>
<dbReference type="InterPro" id="IPR031127">
    <property type="entry name" value="E3_UB_ligase_RBR"/>
</dbReference>
<dbReference type="EMBL" id="PQXL01000377">
    <property type="protein sequence ID" value="THV46547.1"/>
    <property type="molecule type" value="Genomic_DNA"/>
</dbReference>
<dbReference type="GO" id="GO:0016567">
    <property type="term" value="P:protein ubiquitination"/>
    <property type="evidence" value="ECO:0007669"/>
    <property type="project" value="InterPro"/>
</dbReference>
<comment type="similarity">
    <text evidence="10">Belongs to the RBR family. RNF14 subfamily.</text>
</comment>
<dbReference type="Gene3D" id="3.30.40.10">
    <property type="entry name" value="Zinc/RING finger domain, C3HC4 (zinc finger)"/>
    <property type="match status" value="1"/>
</dbReference>
<evidence type="ECO:0000256" key="3">
    <source>
        <dbReference type="ARBA" id="ARBA00012251"/>
    </source>
</evidence>
<dbReference type="Pfam" id="PF22605">
    <property type="entry name" value="IBR_2"/>
    <property type="match status" value="1"/>
</dbReference>
<name>A0A4S8QNC4_9HELO</name>
<feature type="compositionally biased region" description="Acidic residues" evidence="12">
    <location>
        <begin position="482"/>
        <end position="506"/>
    </location>
</feature>
<evidence type="ECO:0000256" key="5">
    <source>
        <dbReference type="ARBA" id="ARBA00022723"/>
    </source>
</evidence>
<dbReference type="PROSITE" id="PS51873">
    <property type="entry name" value="TRIAD"/>
    <property type="match status" value="1"/>
</dbReference>
<dbReference type="CDD" id="cd23134">
    <property type="entry name" value="RING-HC_ITT1-like"/>
    <property type="match status" value="1"/>
</dbReference>
<keyword evidence="8" id="KW-0833">Ubl conjugation pathway</keyword>
<evidence type="ECO:0000259" key="14">
    <source>
        <dbReference type="PROSITE" id="PS50908"/>
    </source>
</evidence>
<comment type="pathway">
    <text evidence="2">Protein modification; protein ubiquitination.</text>
</comment>
<feature type="region of interest" description="Disordered" evidence="12">
    <location>
        <begin position="480"/>
        <end position="512"/>
    </location>
</feature>
<evidence type="ECO:0000313" key="16">
    <source>
        <dbReference type="EMBL" id="THV46547.1"/>
    </source>
</evidence>
<keyword evidence="9" id="KW-0862">Zinc</keyword>
<dbReference type="PROSITE" id="PS00518">
    <property type="entry name" value="ZF_RING_1"/>
    <property type="match status" value="1"/>
</dbReference>
<feature type="compositionally biased region" description="Low complexity" evidence="12">
    <location>
        <begin position="568"/>
        <end position="578"/>
    </location>
</feature>
<dbReference type="Proteomes" id="UP000308671">
    <property type="component" value="Unassembled WGS sequence"/>
</dbReference>
<dbReference type="Gene3D" id="1.20.120.1750">
    <property type="match status" value="1"/>
</dbReference>
<feature type="compositionally biased region" description="Acidic residues" evidence="12">
    <location>
        <begin position="321"/>
        <end position="332"/>
    </location>
</feature>
<organism evidence="16 17">
    <name type="scientific">Botrytis galanthina</name>
    <dbReference type="NCBI Taxonomy" id="278940"/>
    <lineage>
        <taxon>Eukaryota</taxon>
        <taxon>Fungi</taxon>
        <taxon>Dikarya</taxon>
        <taxon>Ascomycota</taxon>
        <taxon>Pezizomycotina</taxon>
        <taxon>Leotiomycetes</taxon>
        <taxon>Helotiales</taxon>
        <taxon>Sclerotiniaceae</taxon>
        <taxon>Botrytis</taxon>
    </lineage>
</organism>
<feature type="compositionally biased region" description="Gly residues" evidence="12">
    <location>
        <begin position="557"/>
        <end position="567"/>
    </location>
</feature>
<evidence type="ECO:0000256" key="10">
    <source>
        <dbReference type="ARBA" id="ARBA00044508"/>
    </source>
</evidence>
<dbReference type="Gene3D" id="3.10.110.10">
    <property type="entry name" value="Ubiquitin Conjugating Enzyme"/>
    <property type="match status" value="1"/>
</dbReference>
<evidence type="ECO:0000256" key="1">
    <source>
        <dbReference type="ARBA" id="ARBA00001798"/>
    </source>
</evidence>
<evidence type="ECO:0000256" key="7">
    <source>
        <dbReference type="ARBA" id="ARBA00022771"/>
    </source>
</evidence>
<keyword evidence="5" id="KW-0479">Metal-binding</keyword>
<evidence type="ECO:0000256" key="2">
    <source>
        <dbReference type="ARBA" id="ARBA00004906"/>
    </source>
</evidence>
<feature type="region of interest" description="Disordered" evidence="12">
    <location>
        <begin position="527"/>
        <end position="589"/>
    </location>
</feature>
<dbReference type="AlphaFoldDB" id="A0A4S8QNC4"/>
<dbReference type="FunFam" id="1.20.120.1750:FF:000061">
    <property type="entry name" value="RBR-type E3 ubiquitin transferase"/>
    <property type="match status" value="1"/>
</dbReference>
<dbReference type="CDD" id="cd20354">
    <property type="entry name" value="Rcat_RBR_RNF14"/>
    <property type="match status" value="1"/>
</dbReference>
<keyword evidence="17" id="KW-1185">Reference proteome</keyword>
<dbReference type="FunFam" id="3.30.40.10:FF:000416">
    <property type="entry name" value="RBR-type E3 ubiquitin transferase"/>
    <property type="match status" value="1"/>
</dbReference>
<dbReference type="SUPFAM" id="SSF57850">
    <property type="entry name" value="RING/U-box"/>
    <property type="match status" value="2"/>
</dbReference>
<dbReference type="InterPro" id="IPR044066">
    <property type="entry name" value="TRIAD_supradom"/>
</dbReference>
<keyword evidence="6" id="KW-0677">Repeat</keyword>
<dbReference type="GO" id="GO:0061630">
    <property type="term" value="F:ubiquitin protein ligase activity"/>
    <property type="evidence" value="ECO:0007669"/>
    <property type="project" value="UniProtKB-EC"/>
</dbReference>
<evidence type="ECO:0000256" key="6">
    <source>
        <dbReference type="ARBA" id="ARBA00022737"/>
    </source>
</evidence>
<gene>
    <name evidence="16" type="ORF">BGAL_0377g00040</name>
</gene>
<dbReference type="InterPro" id="IPR001841">
    <property type="entry name" value="Znf_RING"/>
</dbReference>
<dbReference type="InterPro" id="IPR016135">
    <property type="entry name" value="UBQ-conjugating_enzyme/RWD"/>
</dbReference>
<proteinExistence type="inferred from homology"/>
<dbReference type="PROSITE" id="PS50089">
    <property type="entry name" value="ZF_RING_2"/>
    <property type="match status" value="1"/>
</dbReference>
<dbReference type="GO" id="GO:0008270">
    <property type="term" value="F:zinc ion binding"/>
    <property type="evidence" value="ECO:0007669"/>
    <property type="project" value="UniProtKB-KW"/>
</dbReference>
<feature type="domain" description="RING-type" evidence="13">
    <location>
        <begin position="196"/>
        <end position="241"/>
    </location>
</feature>
<reference evidence="16 17" key="1">
    <citation type="submission" date="2017-12" db="EMBL/GenBank/DDBJ databases">
        <title>Comparative genomics of Botrytis spp.</title>
        <authorList>
            <person name="Valero-Jimenez C.A."/>
            <person name="Tapia P."/>
            <person name="Veloso J."/>
            <person name="Silva-Moreno E."/>
            <person name="Staats M."/>
            <person name="Valdes J.H."/>
            <person name="Van Kan J.A.L."/>
        </authorList>
    </citation>
    <scope>NUCLEOTIDE SEQUENCE [LARGE SCALE GENOMIC DNA]</scope>
    <source>
        <strain evidence="16 17">MUCL435</strain>
    </source>
</reference>
<dbReference type="SMART" id="SM00591">
    <property type="entry name" value="RWD"/>
    <property type="match status" value="1"/>
</dbReference>
<dbReference type="Pfam" id="PF01485">
    <property type="entry name" value="IBR"/>
    <property type="match status" value="1"/>
</dbReference>
<evidence type="ECO:0000256" key="11">
    <source>
        <dbReference type="PROSITE-ProRule" id="PRU00175"/>
    </source>
</evidence>
<dbReference type="PROSITE" id="PS50908">
    <property type="entry name" value="RWD"/>
    <property type="match status" value="1"/>
</dbReference>